<name>L0DQP9_SINAD</name>
<dbReference type="AlphaFoldDB" id="L0DQP9"/>
<protein>
    <submittedName>
        <fullName evidence="1">Uncharacterized protein</fullName>
    </submittedName>
</protein>
<dbReference type="KEGG" id="saci:Sinac_7261"/>
<dbReference type="Proteomes" id="UP000010798">
    <property type="component" value="Chromosome"/>
</dbReference>
<organism evidence="1 2">
    <name type="scientific">Singulisphaera acidiphila (strain ATCC BAA-1392 / DSM 18658 / VKM B-2454 / MOB10)</name>
    <dbReference type="NCBI Taxonomy" id="886293"/>
    <lineage>
        <taxon>Bacteria</taxon>
        <taxon>Pseudomonadati</taxon>
        <taxon>Planctomycetota</taxon>
        <taxon>Planctomycetia</taxon>
        <taxon>Isosphaerales</taxon>
        <taxon>Isosphaeraceae</taxon>
        <taxon>Singulisphaera</taxon>
    </lineage>
</organism>
<evidence type="ECO:0000313" key="2">
    <source>
        <dbReference type="Proteomes" id="UP000010798"/>
    </source>
</evidence>
<dbReference type="RefSeq" id="WP_015250372.1">
    <property type="nucleotide sequence ID" value="NC_019892.1"/>
</dbReference>
<gene>
    <name evidence="1" type="ordered locus">Sinac_7261</name>
</gene>
<accession>L0DQP9</accession>
<sequence length="55" mass="5646">MTLGHLAKLAPADPAFGKRPTVAMCLAAITKGAGSAYATLDTKSGDEVIDDSSYF</sequence>
<keyword evidence="2" id="KW-1185">Reference proteome</keyword>
<evidence type="ECO:0000313" key="1">
    <source>
        <dbReference type="EMBL" id="AGA31303.1"/>
    </source>
</evidence>
<proteinExistence type="predicted"/>
<reference evidence="1 2" key="1">
    <citation type="submission" date="2012-02" db="EMBL/GenBank/DDBJ databases">
        <title>Complete sequence of chromosome of Singulisphaera acidiphila DSM 18658.</title>
        <authorList>
            <consortium name="US DOE Joint Genome Institute (JGI-PGF)"/>
            <person name="Lucas S."/>
            <person name="Copeland A."/>
            <person name="Lapidus A."/>
            <person name="Glavina del Rio T."/>
            <person name="Dalin E."/>
            <person name="Tice H."/>
            <person name="Bruce D."/>
            <person name="Goodwin L."/>
            <person name="Pitluck S."/>
            <person name="Peters L."/>
            <person name="Ovchinnikova G."/>
            <person name="Chertkov O."/>
            <person name="Kyrpides N."/>
            <person name="Mavromatis K."/>
            <person name="Ivanova N."/>
            <person name="Brettin T."/>
            <person name="Detter J.C."/>
            <person name="Han C."/>
            <person name="Larimer F."/>
            <person name="Land M."/>
            <person name="Hauser L."/>
            <person name="Markowitz V."/>
            <person name="Cheng J.-F."/>
            <person name="Hugenholtz P."/>
            <person name="Woyke T."/>
            <person name="Wu D."/>
            <person name="Tindall B."/>
            <person name="Pomrenke H."/>
            <person name="Brambilla E."/>
            <person name="Klenk H.-P."/>
            <person name="Eisen J.A."/>
        </authorList>
    </citation>
    <scope>NUCLEOTIDE SEQUENCE [LARGE SCALE GENOMIC DNA]</scope>
    <source>
        <strain evidence="2">ATCC BAA-1392 / DSM 18658 / VKM B-2454 / MOB10</strain>
    </source>
</reference>
<dbReference type="HOGENOM" id="CLU_3029987_0_0_0"/>
<dbReference type="EMBL" id="CP003364">
    <property type="protein sequence ID" value="AGA31303.1"/>
    <property type="molecule type" value="Genomic_DNA"/>
</dbReference>